<dbReference type="AlphaFoldDB" id="A0AAD6URF4"/>
<evidence type="ECO:0000256" key="2">
    <source>
        <dbReference type="SAM" id="SignalP"/>
    </source>
</evidence>
<feature type="signal peptide" evidence="2">
    <location>
        <begin position="1"/>
        <end position="18"/>
    </location>
</feature>
<organism evidence="3 4">
    <name type="scientific">Mycena pura</name>
    <dbReference type="NCBI Taxonomy" id="153505"/>
    <lineage>
        <taxon>Eukaryota</taxon>
        <taxon>Fungi</taxon>
        <taxon>Dikarya</taxon>
        <taxon>Basidiomycota</taxon>
        <taxon>Agaricomycotina</taxon>
        <taxon>Agaricomycetes</taxon>
        <taxon>Agaricomycetidae</taxon>
        <taxon>Agaricales</taxon>
        <taxon>Marasmiineae</taxon>
        <taxon>Mycenaceae</taxon>
        <taxon>Mycena</taxon>
    </lineage>
</organism>
<sequence length="129" mass="13638">MPIELISLLFTTVANTSASSSSTISTTIQSDIWSYEQAIAHLPDFLARCPGNITVPNRIRKNKNVVSKLIRLSCGIRGQWSVGPGFKPEPRPSPGVGSPSPTAGRAWALSGLGPGLEFQKARALGPEPG</sequence>
<feature type="compositionally biased region" description="Low complexity" evidence="1">
    <location>
        <begin position="94"/>
        <end position="104"/>
    </location>
</feature>
<comment type="caution">
    <text evidence="3">The sequence shown here is derived from an EMBL/GenBank/DDBJ whole genome shotgun (WGS) entry which is preliminary data.</text>
</comment>
<feature type="chain" id="PRO_5041953523" evidence="2">
    <location>
        <begin position="19"/>
        <end position="129"/>
    </location>
</feature>
<evidence type="ECO:0000313" key="4">
    <source>
        <dbReference type="Proteomes" id="UP001219525"/>
    </source>
</evidence>
<keyword evidence="4" id="KW-1185">Reference proteome</keyword>
<evidence type="ECO:0000256" key="1">
    <source>
        <dbReference type="SAM" id="MobiDB-lite"/>
    </source>
</evidence>
<reference evidence="3" key="1">
    <citation type="submission" date="2023-03" db="EMBL/GenBank/DDBJ databases">
        <title>Massive genome expansion in bonnet fungi (Mycena s.s.) driven by repeated elements and novel gene families across ecological guilds.</title>
        <authorList>
            <consortium name="Lawrence Berkeley National Laboratory"/>
            <person name="Harder C.B."/>
            <person name="Miyauchi S."/>
            <person name="Viragh M."/>
            <person name="Kuo A."/>
            <person name="Thoen E."/>
            <person name="Andreopoulos B."/>
            <person name="Lu D."/>
            <person name="Skrede I."/>
            <person name="Drula E."/>
            <person name="Henrissat B."/>
            <person name="Morin E."/>
            <person name="Kohler A."/>
            <person name="Barry K."/>
            <person name="LaButti K."/>
            <person name="Morin E."/>
            <person name="Salamov A."/>
            <person name="Lipzen A."/>
            <person name="Mereny Z."/>
            <person name="Hegedus B."/>
            <person name="Baldrian P."/>
            <person name="Stursova M."/>
            <person name="Weitz H."/>
            <person name="Taylor A."/>
            <person name="Grigoriev I.V."/>
            <person name="Nagy L.G."/>
            <person name="Martin F."/>
            <person name="Kauserud H."/>
        </authorList>
    </citation>
    <scope>NUCLEOTIDE SEQUENCE</scope>
    <source>
        <strain evidence="3">9144</strain>
    </source>
</reference>
<protein>
    <submittedName>
        <fullName evidence="3">Uncharacterized protein</fullName>
    </submittedName>
</protein>
<dbReference type="EMBL" id="JARJCW010000110">
    <property type="protein sequence ID" value="KAJ7193204.1"/>
    <property type="molecule type" value="Genomic_DNA"/>
</dbReference>
<proteinExistence type="predicted"/>
<dbReference type="Proteomes" id="UP001219525">
    <property type="component" value="Unassembled WGS sequence"/>
</dbReference>
<accession>A0AAD6URF4</accession>
<gene>
    <name evidence="3" type="ORF">GGX14DRAFT_405638</name>
</gene>
<name>A0AAD6URF4_9AGAR</name>
<evidence type="ECO:0000313" key="3">
    <source>
        <dbReference type="EMBL" id="KAJ7193204.1"/>
    </source>
</evidence>
<feature type="region of interest" description="Disordered" evidence="1">
    <location>
        <begin position="82"/>
        <end position="110"/>
    </location>
</feature>
<keyword evidence="2" id="KW-0732">Signal</keyword>